<name>A0A856MBJ7_9BACI</name>
<dbReference type="EMBL" id="CP041370">
    <property type="protein sequence ID" value="QDK92237.1"/>
    <property type="molecule type" value="Genomic_DNA"/>
</dbReference>
<evidence type="ECO:0008006" key="3">
    <source>
        <dbReference type="Google" id="ProtNLM"/>
    </source>
</evidence>
<accession>A0A856MBJ7</accession>
<protein>
    <recommendedName>
        <fullName evidence="3">ImmA/IrrE family metallo-endopeptidase</fullName>
    </recommendedName>
</protein>
<geneLocation type="plasmid" evidence="1 2">
    <name>unnamed1</name>
</geneLocation>
<gene>
    <name evidence="1" type="ORF">FLK61_00025</name>
</gene>
<evidence type="ECO:0000313" key="1">
    <source>
        <dbReference type="EMBL" id="QDK92237.1"/>
    </source>
</evidence>
<keyword evidence="2" id="KW-1185">Reference proteome</keyword>
<reference evidence="1 2" key="1">
    <citation type="submission" date="2019-07" db="EMBL/GenBank/DDBJ databases">
        <title>Bacillus alkalisoli sp. nov. isolated from saline soil.</title>
        <authorList>
            <person name="Sun J.-Q."/>
            <person name="Xu L."/>
        </authorList>
    </citation>
    <scope>NUCLEOTIDE SEQUENCE [LARGE SCALE GENOMIC DNA]</scope>
    <source>
        <strain evidence="1 2">M4U3P1</strain>
        <plasmid evidence="1 2">unnamed1</plasmid>
    </source>
</reference>
<dbReference type="AlphaFoldDB" id="A0A856MBJ7"/>
<evidence type="ECO:0000313" key="2">
    <source>
        <dbReference type="Proteomes" id="UP000318138"/>
    </source>
</evidence>
<dbReference type="Proteomes" id="UP000318138">
    <property type="component" value="Plasmid unnamed1"/>
</dbReference>
<organism evidence="1 2">
    <name type="scientific">Paenalkalicoccus suaedae</name>
    <dbReference type="NCBI Taxonomy" id="2592382"/>
    <lineage>
        <taxon>Bacteria</taxon>
        <taxon>Bacillati</taxon>
        <taxon>Bacillota</taxon>
        <taxon>Bacilli</taxon>
        <taxon>Bacillales</taxon>
        <taxon>Bacillaceae</taxon>
        <taxon>Paenalkalicoccus</taxon>
    </lineage>
</organism>
<sequence>MDEKAILSDEVAKDRILNRISSEGIRIRSSFSKSATGQYTYYLGEDKIPPTIEVPQFTDLSELIQAFALAHELGHHYVYQRISRKKARLFKSGMTCTTYWNEKLAWREAEKILKEEGILVDEQTNCSFFKYKTFCLNTYKDQVVHSISSPFKFLFGSVLLLM</sequence>
<proteinExistence type="predicted"/>
<dbReference type="RefSeq" id="WP_013603193.1">
    <property type="nucleotide sequence ID" value="NZ_CP041370.1"/>
</dbReference>
<dbReference type="KEGG" id="psua:FLK61_00025"/>
<dbReference type="GeneID" id="39574307"/>
<keyword evidence="1" id="KW-0614">Plasmid</keyword>